<dbReference type="InterPro" id="IPR001173">
    <property type="entry name" value="Glyco_trans_2-like"/>
</dbReference>
<dbReference type="Gene3D" id="3.90.550.10">
    <property type="entry name" value="Spore Coat Polysaccharide Biosynthesis Protein SpsA, Chain A"/>
    <property type="match status" value="1"/>
</dbReference>
<dbReference type="SUPFAM" id="SSF53448">
    <property type="entry name" value="Nucleotide-diphospho-sugar transferases"/>
    <property type="match status" value="1"/>
</dbReference>
<name>A0A2N2E924_9BACT</name>
<dbReference type="Proteomes" id="UP000233517">
    <property type="component" value="Unassembled WGS sequence"/>
</dbReference>
<dbReference type="InterPro" id="IPR029044">
    <property type="entry name" value="Nucleotide-diphossugar_trans"/>
</dbReference>
<evidence type="ECO:0000313" key="2">
    <source>
        <dbReference type="EMBL" id="PKM91176.1"/>
    </source>
</evidence>
<sequence length="246" mass="28786">MTIDFIIPAYNEEQLLEKNITKLFDFLNLQNYNFDWKINIIINGSNDNSEKIAKKITNKNIGYEVIKEAGKGNAIITTMDKSSADFFVYMDIDLAVSLENINDLVKELLLENDFVIGSRLLAKSVRKRSLTKDIISKTYVLLSKIILGHNFSDLQCGFKAIKRSAFIKIRPFIEDNKWFFDTEFIIFAKLLDLKIKEIPVNWSENRYEKRKSKLKLLRNSLLFTNNLFKLKKRLNKIASEKKRTKR</sequence>
<dbReference type="GO" id="GO:0006487">
    <property type="term" value="P:protein N-linked glycosylation"/>
    <property type="evidence" value="ECO:0007669"/>
    <property type="project" value="TreeGrafter"/>
</dbReference>
<dbReference type="AlphaFoldDB" id="A0A2N2E924"/>
<protein>
    <recommendedName>
        <fullName evidence="1">Glycosyltransferase 2-like domain-containing protein</fullName>
    </recommendedName>
</protein>
<dbReference type="PANTHER" id="PTHR10859">
    <property type="entry name" value="GLYCOSYL TRANSFERASE"/>
    <property type="match status" value="1"/>
</dbReference>
<dbReference type="EMBL" id="PHAI01000003">
    <property type="protein sequence ID" value="PKM91176.1"/>
    <property type="molecule type" value="Genomic_DNA"/>
</dbReference>
<gene>
    <name evidence="2" type="ORF">CVU82_03955</name>
</gene>
<evidence type="ECO:0000259" key="1">
    <source>
        <dbReference type="Pfam" id="PF00535"/>
    </source>
</evidence>
<dbReference type="Pfam" id="PF00535">
    <property type="entry name" value="Glycos_transf_2"/>
    <property type="match status" value="1"/>
</dbReference>
<dbReference type="PANTHER" id="PTHR10859:SF91">
    <property type="entry name" value="DOLICHYL-PHOSPHATE BETA-GLUCOSYLTRANSFERASE"/>
    <property type="match status" value="1"/>
</dbReference>
<reference evidence="2 3" key="1">
    <citation type="journal article" date="2017" name="ISME J.">
        <title>Potential for microbial H2 and metal transformations associated with novel bacteria and archaea in deep terrestrial subsurface sediments.</title>
        <authorList>
            <person name="Hernsdorf A.W."/>
            <person name="Amano Y."/>
            <person name="Miyakawa K."/>
            <person name="Ise K."/>
            <person name="Suzuki Y."/>
            <person name="Anantharaman K."/>
            <person name="Probst A."/>
            <person name="Burstein D."/>
            <person name="Thomas B.C."/>
            <person name="Banfield J.F."/>
        </authorList>
    </citation>
    <scope>NUCLEOTIDE SEQUENCE [LARGE SCALE GENOMIC DNA]</scope>
    <source>
        <strain evidence="2">HGW-Falkowbacteria-1</strain>
    </source>
</reference>
<organism evidence="2 3">
    <name type="scientific">Candidatus Falkowbacteria bacterium HGW-Falkowbacteria-1</name>
    <dbReference type="NCBI Taxonomy" id="2013768"/>
    <lineage>
        <taxon>Bacteria</taxon>
        <taxon>Candidatus Falkowiibacteriota</taxon>
    </lineage>
</organism>
<accession>A0A2N2E924</accession>
<feature type="domain" description="Glycosyltransferase 2-like" evidence="1">
    <location>
        <begin position="5"/>
        <end position="169"/>
    </location>
</feature>
<proteinExistence type="predicted"/>
<comment type="caution">
    <text evidence="2">The sequence shown here is derived from an EMBL/GenBank/DDBJ whole genome shotgun (WGS) entry which is preliminary data.</text>
</comment>
<evidence type="ECO:0000313" key="3">
    <source>
        <dbReference type="Proteomes" id="UP000233517"/>
    </source>
</evidence>